<dbReference type="GO" id="GO:0032259">
    <property type="term" value="P:methylation"/>
    <property type="evidence" value="ECO:0007669"/>
    <property type="project" value="UniProtKB-KW"/>
</dbReference>
<comment type="caution">
    <text evidence="5">The sequence shown here is derived from an EMBL/GenBank/DDBJ whole genome shotgun (WGS) entry which is preliminary data.</text>
</comment>
<dbReference type="Proteomes" id="UP000614200">
    <property type="component" value="Unassembled WGS sequence"/>
</dbReference>
<dbReference type="InterPro" id="IPR029064">
    <property type="entry name" value="Ribosomal_eL30-like_sf"/>
</dbReference>
<sequence length="270" mass="30578">MQEINSNQNKLFKQIKSLINKKYRQKWGQFIIEGERFIDYALTHDYAIEYICIRQDLMASFSNDEKMALYQKKSKVILLPPNLFDELADTEKSQGIIGVLALPKPVEIENIFERSVLPQLIFLDRLQDPGNVGTIIRTADACGIEYIILNKGTVDPYNSKVVRSTAGSILNVKIIEVEDAPFWLNRLSEQGYTLLVTALHAEYAYDDKSAYGQANCLIIGNEANGVSEQIMRLKSHKIKIPIYGKAESLNASVAAGIMMYKINEYCIQNK</sequence>
<dbReference type="Gene3D" id="3.30.1330.30">
    <property type="match status" value="1"/>
</dbReference>
<name>A0ABR9ZSF4_9FIRM</name>
<dbReference type="SUPFAM" id="SSF75217">
    <property type="entry name" value="alpha/beta knot"/>
    <property type="match status" value="1"/>
</dbReference>
<dbReference type="PANTHER" id="PTHR43191:SF2">
    <property type="entry name" value="RRNA METHYLTRANSFERASE 3, MITOCHONDRIAL"/>
    <property type="match status" value="1"/>
</dbReference>
<accession>A0ABR9ZSF4</accession>
<evidence type="ECO:0000256" key="3">
    <source>
        <dbReference type="ARBA" id="ARBA00022679"/>
    </source>
</evidence>
<organism evidence="5 6">
    <name type="scientific">Fusibacter ferrireducens</name>
    <dbReference type="NCBI Taxonomy" id="2785058"/>
    <lineage>
        <taxon>Bacteria</taxon>
        <taxon>Bacillati</taxon>
        <taxon>Bacillota</taxon>
        <taxon>Clostridia</taxon>
        <taxon>Eubacteriales</taxon>
        <taxon>Eubacteriales Family XII. Incertae Sedis</taxon>
        <taxon>Fusibacter</taxon>
    </lineage>
</organism>
<dbReference type="EMBL" id="JADKNH010000003">
    <property type="protein sequence ID" value="MBF4692835.1"/>
    <property type="molecule type" value="Genomic_DNA"/>
</dbReference>
<comment type="similarity">
    <text evidence="1">Belongs to the class IV-like SAM-binding methyltransferase superfamily. RNA methyltransferase TrmH family.</text>
</comment>
<dbReference type="InterPro" id="IPR001537">
    <property type="entry name" value="SpoU_MeTrfase"/>
</dbReference>
<dbReference type="CDD" id="cd18095">
    <property type="entry name" value="SpoU-like_rRNA-MTase"/>
    <property type="match status" value="1"/>
</dbReference>
<dbReference type="GO" id="GO:0008168">
    <property type="term" value="F:methyltransferase activity"/>
    <property type="evidence" value="ECO:0007669"/>
    <property type="project" value="UniProtKB-KW"/>
</dbReference>
<dbReference type="Gene3D" id="3.40.1280.10">
    <property type="match status" value="1"/>
</dbReference>
<dbReference type="SMART" id="SM00967">
    <property type="entry name" value="SpoU_sub_bind"/>
    <property type="match status" value="1"/>
</dbReference>
<keyword evidence="2 5" id="KW-0489">Methyltransferase</keyword>
<feature type="domain" description="RNA 2-O ribose methyltransferase substrate binding" evidence="4">
    <location>
        <begin position="31"/>
        <end position="106"/>
    </location>
</feature>
<dbReference type="InterPro" id="IPR029028">
    <property type="entry name" value="Alpha/beta_knot_MTases"/>
</dbReference>
<dbReference type="Pfam" id="PF22435">
    <property type="entry name" value="MRM3-like_sub_bind"/>
    <property type="match status" value="1"/>
</dbReference>
<dbReference type="PANTHER" id="PTHR43191">
    <property type="entry name" value="RRNA METHYLTRANSFERASE 3"/>
    <property type="match status" value="1"/>
</dbReference>
<proteinExistence type="inferred from homology"/>
<reference evidence="5 6" key="1">
    <citation type="submission" date="2020-11" db="EMBL/GenBank/DDBJ databases">
        <title>Fusibacter basophilias sp. nov.</title>
        <authorList>
            <person name="Qiu D."/>
        </authorList>
    </citation>
    <scope>NUCLEOTIDE SEQUENCE [LARGE SCALE GENOMIC DNA]</scope>
    <source>
        <strain evidence="5 6">Q10-2</strain>
    </source>
</reference>
<dbReference type="RefSeq" id="WP_194701069.1">
    <property type="nucleotide sequence ID" value="NZ_JADKNH010000003.1"/>
</dbReference>
<gene>
    <name evidence="5" type="ORF">ISU02_06875</name>
</gene>
<evidence type="ECO:0000259" key="4">
    <source>
        <dbReference type="SMART" id="SM00967"/>
    </source>
</evidence>
<dbReference type="SUPFAM" id="SSF55315">
    <property type="entry name" value="L30e-like"/>
    <property type="match status" value="1"/>
</dbReference>
<evidence type="ECO:0000256" key="2">
    <source>
        <dbReference type="ARBA" id="ARBA00022603"/>
    </source>
</evidence>
<evidence type="ECO:0000313" key="6">
    <source>
        <dbReference type="Proteomes" id="UP000614200"/>
    </source>
</evidence>
<dbReference type="InterPro" id="IPR053888">
    <property type="entry name" value="MRM3-like_sub_bind"/>
</dbReference>
<protein>
    <submittedName>
        <fullName evidence="5">RNA methyltransferase</fullName>
    </submittedName>
</protein>
<keyword evidence="6" id="KW-1185">Reference proteome</keyword>
<dbReference type="Pfam" id="PF00588">
    <property type="entry name" value="SpoU_methylase"/>
    <property type="match status" value="1"/>
</dbReference>
<evidence type="ECO:0000256" key="1">
    <source>
        <dbReference type="ARBA" id="ARBA00007228"/>
    </source>
</evidence>
<evidence type="ECO:0000313" key="5">
    <source>
        <dbReference type="EMBL" id="MBF4692835.1"/>
    </source>
</evidence>
<dbReference type="InterPro" id="IPR029026">
    <property type="entry name" value="tRNA_m1G_MTases_N"/>
</dbReference>
<dbReference type="InterPro" id="IPR051259">
    <property type="entry name" value="rRNA_Methyltransferase"/>
</dbReference>
<dbReference type="InterPro" id="IPR013123">
    <property type="entry name" value="SpoU_subst-bd"/>
</dbReference>
<keyword evidence="3" id="KW-0808">Transferase</keyword>